<keyword evidence="2" id="KW-1185">Reference proteome</keyword>
<organism evidence="1 2">
    <name type="scientific">Devosia salina</name>
    <dbReference type="NCBI Taxonomy" id="2860336"/>
    <lineage>
        <taxon>Bacteria</taxon>
        <taxon>Pseudomonadati</taxon>
        <taxon>Pseudomonadota</taxon>
        <taxon>Alphaproteobacteria</taxon>
        <taxon>Hyphomicrobiales</taxon>
        <taxon>Devosiaceae</taxon>
        <taxon>Devosia</taxon>
    </lineage>
</organism>
<protein>
    <submittedName>
        <fullName evidence="1">Uncharacterized protein</fullName>
    </submittedName>
</protein>
<name>A0ABX8W8Q1_9HYPH</name>
<evidence type="ECO:0000313" key="1">
    <source>
        <dbReference type="EMBL" id="QYO75340.1"/>
    </source>
</evidence>
<accession>A0ABX8W8Q1</accession>
<gene>
    <name evidence="1" type="ORF">K1X15_11840</name>
</gene>
<reference evidence="1 2" key="1">
    <citation type="submission" date="2021-08" db="EMBL/GenBank/DDBJ databases">
        <title>Devosia salina sp. nov., isolated from the South China Sea sediment.</title>
        <authorList>
            <person name="Zhou Z."/>
        </authorList>
    </citation>
    <scope>NUCLEOTIDE SEQUENCE [LARGE SCALE GENOMIC DNA]</scope>
    <source>
        <strain evidence="1 2">SCS-3</strain>
    </source>
</reference>
<proteinExistence type="predicted"/>
<evidence type="ECO:0000313" key="2">
    <source>
        <dbReference type="Proteomes" id="UP000825799"/>
    </source>
</evidence>
<sequence length="234" mass="26356">MTNSPGWAVSIEGEKVDLEDLAEWLKPPSSPWIETYENEGKLVYLLRSKQWSAFNEGADVIRDAERLVGLLHGQALLIQPDARPFKTGTVFRFGDAGNKQPVVVPISAKMTLSLGRVRVRIITGKKESTEPSRMQKWISDAESDSLKSDLFAHLARADNWFDLYKSMELAQRLLGGNKPAAKVIGSDWSEWTKVWQMANCARHAPDPVKYPLPDPPREFGPSRQFVLKVLTRIL</sequence>
<dbReference type="RefSeq" id="WP_220303805.1">
    <property type="nucleotide sequence ID" value="NZ_CP080590.1"/>
</dbReference>
<dbReference type="Proteomes" id="UP000825799">
    <property type="component" value="Chromosome"/>
</dbReference>
<dbReference type="EMBL" id="CP080590">
    <property type="protein sequence ID" value="QYO75340.1"/>
    <property type="molecule type" value="Genomic_DNA"/>
</dbReference>